<feature type="chain" id="PRO_5047224810" evidence="2">
    <location>
        <begin position="27"/>
        <end position="130"/>
    </location>
</feature>
<comment type="caution">
    <text evidence="3">The sequence shown here is derived from an EMBL/GenBank/DDBJ whole genome shotgun (WGS) entry which is preliminary data.</text>
</comment>
<evidence type="ECO:0000313" key="3">
    <source>
        <dbReference type="EMBL" id="MFC4292368.1"/>
    </source>
</evidence>
<keyword evidence="2" id="KW-0732">Signal</keyword>
<dbReference type="Pfam" id="PF07027">
    <property type="entry name" value="DUF1318"/>
    <property type="match status" value="1"/>
</dbReference>
<dbReference type="InterPro" id="IPR008309">
    <property type="entry name" value="YdbL"/>
</dbReference>
<feature type="signal peptide" evidence="2">
    <location>
        <begin position="1"/>
        <end position="26"/>
    </location>
</feature>
<feature type="region of interest" description="Disordered" evidence="1">
    <location>
        <begin position="110"/>
        <end position="130"/>
    </location>
</feature>
<organism evidence="3 4">
    <name type="scientific">Sphingorhabdus arenilitoris</name>
    <dbReference type="NCBI Taxonomy" id="1490041"/>
    <lineage>
        <taxon>Bacteria</taxon>
        <taxon>Pseudomonadati</taxon>
        <taxon>Pseudomonadota</taxon>
        <taxon>Alphaproteobacteria</taxon>
        <taxon>Sphingomonadales</taxon>
        <taxon>Sphingomonadaceae</taxon>
        <taxon>Sphingorhabdus</taxon>
    </lineage>
</organism>
<dbReference type="Proteomes" id="UP001595887">
    <property type="component" value="Unassembled WGS sequence"/>
</dbReference>
<evidence type="ECO:0000256" key="2">
    <source>
        <dbReference type="SAM" id="SignalP"/>
    </source>
</evidence>
<evidence type="ECO:0000313" key="4">
    <source>
        <dbReference type="Proteomes" id="UP001595887"/>
    </source>
</evidence>
<dbReference type="EMBL" id="JBHSDH010000013">
    <property type="protein sequence ID" value="MFC4292368.1"/>
    <property type="molecule type" value="Genomic_DNA"/>
</dbReference>
<keyword evidence="4" id="KW-1185">Reference proteome</keyword>
<sequence>MSKNWIEVTAAAALLAVSVVPGVSVAQTLVDQYKGAKSSGLVGEKMDGYIGAVSTPSASIEALISAINIKRKDVYFKVAETTRARPDEAAFTGGCTNIKNTKPGEYYQAPNGSWVQRTDGPPQLDSKCPQ</sequence>
<evidence type="ECO:0000256" key="1">
    <source>
        <dbReference type="SAM" id="MobiDB-lite"/>
    </source>
</evidence>
<protein>
    <submittedName>
        <fullName evidence="3">YdbL family protein</fullName>
    </submittedName>
</protein>
<accession>A0ABV8RG41</accession>
<gene>
    <name evidence="3" type="ORF">ACFOWX_08060</name>
</gene>
<dbReference type="RefSeq" id="WP_381423003.1">
    <property type="nucleotide sequence ID" value="NZ_JBHSDH010000013.1"/>
</dbReference>
<reference evidence="4" key="1">
    <citation type="journal article" date="2019" name="Int. J. Syst. Evol. Microbiol.">
        <title>The Global Catalogue of Microorganisms (GCM) 10K type strain sequencing project: providing services to taxonomists for standard genome sequencing and annotation.</title>
        <authorList>
            <consortium name="The Broad Institute Genomics Platform"/>
            <consortium name="The Broad Institute Genome Sequencing Center for Infectious Disease"/>
            <person name="Wu L."/>
            <person name="Ma J."/>
        </authorList>
    </citation>
    <scope>NUCLEOTIDE SEQUENCE [LARGE SCALE GENOMIC DNA]</scope>
    <source>
        <strain evidence="4">CECT 8531</strain>
    </source>
</reference>
<name>A0ABV8RG41_9SPHN</name>
<proteinExistence type="predicted"/>